<evidence type="ECO:0000256" key="3">
    <source>
        <dbReference type="ARBA" id="ARBA00022692"/>
    </source>
</evidence>
<dbReference type="Gene3D" id="1.20.1440.130">
    <property type="entry name" value="VKOR domain"/>
    <property type="match status" value="1"/>
</dbReference>
<keyword evidence="4" id="KW-0874">Quinone</keyword>
<evidence type="ECO:0000256" key="2">
    <source>
        <dbReference type="ARBA" id="ARBA00006214"/>
    </source>
</evidence>
<dbReference type="GO" id="GO:0048038">
    <property type="term" value="F:quinone binding"/>
    <property type="evidence" value="ECO:0007669"/>
    <property type="project" value="UniProtKB-KW"/>
</dbReference>
<dbReference type="InterPro" id="IPR038354">
    <property type="entry name" value="VKOR_sf"/>
</dbReference>
<accession>A0A7L4ZSU7</accession>
<dbReference type="AlphaFoldDB" id="A0A7L4ZSU7"/>
<comment type="caution">
    <text evidence="10">The sequence shown here is derived from an EMBL/GenBank/DDBJ whole genome shotgun (WGS) entry which is preliminary data.</text>
</comment>
<keyword evidence="6" id="KW-0560">Oxidoreductase</keyword>
<evidence type="ECO:0000256" key="6">
    <source>
        <dbReference type="ARBA" id="ARBA00023002"/>
    </source>
</evidence>
<evidence type="ECO:0000256" key="7">
    <source>
        <dbReference type="ARBA" id="ARBA00023136"/>
    </source>
</evidence>
<keyword evidence="3" id="KW-0812">Transmembrane</keyword>
<dbReference type="EMBL" id="VTWU01000006">
    <property type="protein sequence ID" value="KAA9327481.1"/>
    <property type="molecule type" value="Genomic_DNA"/>
</dbReference>
<dbReference type="GO" id="GO:0016020">
    <property type="term" value="C:membrane"/>
    <property type="evidence" value="ECO:0007669"/>
    <property type="project" value="UniProtKB-SubCell"/>
</dbReference>
<dbReference type="GO" id="GO:0016491">
    <property type="term" value="F:oxidoreductase activity"/>
    <property type="evidence" value="ECO:0007669"/>
    <property type="project" value="UniProtKB-KW"/>
</dbReference>
<evidence type="ECO:0000256" key="9">
    <source>
        <dbReference type="ARBA" id="ARBA00023284"/>
    </source>
</evidence>
<evidence type="ECO:0000256" key="8">
    <source>
        <dbReference type="ARBA" id="ARBA00023157"/>
    </source>
</evidence>
<dbReference type="RefSeq" id="WP_151079928.1">
    <property type="nucleotide sequence ID" value="NZ_CP047647.1"/>
</dbReference>
<keyword evidence="7" id="KW-0472">Membrane</keyword>
<proteinExistence type="inferred from homology"/>
<evidence type="ECO:0000256" key="4">
    <source>
        <dbReference type="ARBA" id="ARBA00022719"/>
    </source>
</evidence>
<evidence type="ECO:0000256" key="1">
    <source>
        <dbReference type="ARBA" id="ARBA00004141"/>
    </source>
</evidence>
<dbReference type="Proteomes" id="UP000326380">
    <property type="component" value="Unassembled WGS sequence"/>
</dbReference>
<evidence type="ECO:0000256" key="5">
    <source>
        <dbReference type="ARBA" id="ARBA00022989"/>
    </source>
</evidence>
<protein>
    <submittedName>
        <fullName evidence="10">Vitamin K epoxide reductase family protein</fullName>
    </submittedName>
</protein>
<comment type="subcellular location">
    <subcellularLocation>
        <location evidence="1">Membrane</location>
        <topology evidence="1">Multi-pass membrane protein</topology>
    </subcellularLocation>
</comment>
<dbReference type="InterPro" id="IPR012932">
    <property type="entry name" value="VKOR"/>
</dbReference>
<keyword evidence="9" id="KW-0676">Redox-active center</keyword>
<name>A0A7L4ZSU7_9BACT</name>
<evidence type="ECO:0000313" key="11">
    <source>
        <dbReference type="Proteomes" id="UP000326380"/>
    </source>
</evidence>
<reference evidence="10 11" key="1">
    <citation type="submission" date="2019-09" db="EMBL/GenBank/DDBJ databases">
        <title>Genome sequence of Hymenobacter sp. M3.</title>
        <authorList>
            <person name="Srinivasan S."/>
        </authorList>
    </citation>
    <scope>NUCLEOTIDE SEQUENCE [LARGE SCALE GENOMIC DNA]</scope>
    <source>
        <strain evidence="10 11">M3</strain>
    </source>
</reference>
<keyword evidence="5" id="KW-1133">Transmembrane helix</keyword>
<comment type="similarity">
    <text evidence="2">Belongs to the VKOR family.</text>
</comment>
<evidence type="ECO:0000313" key="10">
    <source>
        <dbReference type="EMBL" id="KAA9327481.1"/>
    </source>
</evidence>
<gene>
    <name evidence="10" type="ORF">F0P96_15985</name>
</gene>
<sequence>MNPHTLSHELRNAQTPDLKRRRWIIGLSLLGVALGQIVTLYQTGIIKHLPDPPLDVFDSDKVDASDYAYKRLDLPDAAGMVITYGLTTALASAGGKGRALNQPWLPLLMGAKIAGDVLTNLTLAREEWQENKALCFYCQTASVVSLASLVLAMPEVARAVRNLQVGTGPNSVAQV</sequence>
<dbReference type="Pfam" id="PF07884">
    <property type="entry name" value="VKOR"/>
    <property type="match status" value="1"/>
</dbReference>
<keyword evidence="8" id="KW-1015">Disulfide bond</keyword>
<keyword evidence="11" id="KW-1185">Reference proteome</keyword>
<organism evidence="10 11">
    <name type="scientific">Hymenobacter busanensis</name>
    <dbReference type="NCBI Taxonomy" id="2607656"/>
    <lineage>
        <taxon>Bacteria</taxon>
        <taxon>Pseudomonadati</taxon>
        <taxon>Bacteroidota</taxon>
        <taxon>Cytophagia</taxon>
        <taxon>Cytophagales</taxon>
        <taxon>Hymenobacteraceae</taxon>
        <taxon>Hymenobacter</taxon>
    </lineage>
</organism>